<dbReference type="GO" id="GO:0051082">
    <property type="term" value="F:unfolded protein binding"/>
    <property type="evidence" value="ECO:0007669"/>
    <property type="project" value="InterPro"/>
</dbReference>
<evidence type="ECO:0000256" key="15">
    <source>
        <dbReference type="ARBA" id="ARBA00033028"/>
    </source>
</evidence>
<organism evidence="18 19">
    <name type="scientific">Vibrio nigripulchritudo SOn1</name>
    <dbReference type="NCBI Taxonomy" id="1238450"/>
    <lineage>
        <taxon>Bacteria</taxon>
        <taxon>Pseudomonadati</taxon>
        <taxon>Pseudomonadota</taxon>
        <taxon>Gammaproteobacteria</taxon>
        <taxon>Vibrionales</taxon>
        <taxon>Vibrionaceae</taxon>
        <taxon>Vibrio</taxon>
    </lineage>
</organism>
<name>A0AAV2VYP8_9VIBR</name>
<sequence length="286" mass="32526">MKKIALLIAIIIASGSVAAVFFLSQNVGEGNDAVNRKFGSLQGTGVDQESSRKVIDYFLATMGEQPLSDIKNQSTQFQPLDPNLKIKDVEFDKFIEYKLALNELAPTDYEVLDLNALQDLHAKVLDVQAEYFDELERDNYFAEENLIREMALEKLRLQQQATSASDFNHQWQQYLASKPDYIQRSDKNASLVEKLNVLNNLSEQERHLARADLVGEEAANRLADLDNQREEFDSRIKSYLSQRDAINQATSSSEEKAQSIASLRNQSFSESEFRRVEALERIHDAN</sequence>
<protein>
    <recommendedName>
        <fullName evidence="4">Lipase chaperone</fullName>
    </recommendedName>
    <alternativeName>
        <fullName evidence="15">Lipase foldase</fullName>
    </alternativeName>
    <alternativeName>
        <fullName evidence="13">Lipase helper protein</fullName>
    </alternativeName>
    <alternativeName>
        <fullName evidence="14">Lipase modulator</fullName>
    </alternativeName>
</protein>
<dbReference type="GO" id="GO:0005886">
    <property type="term" value="C:plasma membrane"/>
    <property type="evidence" value="ECO:0007669"/>
    <property type="project" value="UniProtKB-SubCell"/>
</dbReference>
<dbReference type="AlphaFoldDB" id="A0AAV2VYP8"/>
<evidence type="ECO:0000256" key="1">
    <source>
        <dbReference type="ARBA" id="ARBA00003280"/>
    </source>
</evidence>
<comment type="function">
    <text evidence="1">May be involved in the folding of the extracellular lipase during its passage through the periplasm.</text>
</comment>
<keyword evidence="9" id="KW-1133">Transmembrane helix</keyword>
<evidence type="ECO:0000256" key="14">
    <source>
        <dbReference type="ARBA" id="ARBA00031542"/>
    </source>
</evidence>
<evidence type="ECO:0000256" key="10">
    <source>
        <dbReference type="ARBA" id="ARBA00023098"/>
    </source>
</evidence>
<evidence type="ECO:0000256" key="11">
    <source>
        <dbReference type="ARBA" id="ARBA00023136"/>
    </source>
</evidence>
<evidence type="ECO:0000256" key="17">
    <source>
        <dbReference type="SAM" id="SignalP"/>
    </source>
</evidence>
<accession>A0AAV2VYP8</accession>
<keyword evidence="16" id="KW-0175">Coiled coil</keyword>
<keyword evidence="12" id="KW-0143">Chaperone</keyword>
<keyword evidence="11" id="KW-0472">Membrane</keyword>
<evidence type="ECO:0000256" key="13">
    <source>
        <dbReference type="ARBA" id="ARBA00030948"/>
    </source>
</evidence>
<keyword evidence="7" id="KW-0812">Transmembrane</keyword>
<evidence type="ECO:0000256" key="4">
    <source>
        <dbReference type="ARBA" id="ARBA00019692"/>
    </source>
</evidence>
<evidence type="ECO:0000256" key="3">
    <source>
        <dbReference type="ARBA" id="ARBA00010358"/>
    </source>
</evidence>
<comment type="caution">
    <text evidence="18">The sequence shown here is derived from an EMBL/GenBank/DDBJ whole genome shotgun (WGS) entry which is preliminary data.</text>
</comment>
<dbReference type="Pfam" id="PF03280">
    <property type="entry name" value="Lipase_chap"/>
    <property type="match status" value="1"/>
</dbReference>
<feature type="signal peptide" evidence="17">
    <location>
        <begin position="1"/>
        <end position="18"/>
    </location>
</feature>
<evidence type="ECO:0000256" key="16">
    <source>
        <dbReference type="SAM" id="Coils"/>
    </source>
</evidence>
<keyword evidence="6" id="KW-0997">Cell inner membrane</keyword>
<keyword evidence="10" id="KW-0443">Lipid metabolism</keyword>
<feature type="chain" id="PRO_5043752340" description="Lipase chaperone" evidence="17">
    <location>
        <begin position="19"/>
        <end position="286"/>
    </location>
</feature>
<gene>
    <name evidence="18" type="ORF">VIBNISOn1_850025</name>
</gene>
<evidence type="ECO:0000313" key="19">
    <source>
        <dbReference type="Proteomes" id="UP000018211"/>
    </source>
</evidence>
<evidence type="ECO:0000256" key="2">
    <source>
        <dbReference type="ARBA" id="ARBA00004383"/>
    </source>
</evidence>
<evidence type="ECO:0000256" key="7">
    <source>
        <dbReference type="ARBA" id="ARBA00022692"/>
    </source>
</evidence>
<proteinExistence type="inferred from homology"/>
<dbReference type="GO" id="GO:0006457">
    <property type="term" value="P:protein folding"/>
    <property type="evidence" value="ECO:0007669"/>
    <property type="project" value="InterPro"/>
</dbReference>
<keyword evidence="17" id="KW-0732">Signal</keyword>
<evidence type="ECO:0000256" key="9">
    <source>
        <dbReference type="ARBA" id="ARBA00022989"/>
    </source>
</evidence>
<comment type="subcellular location">
    <subcellularLocation>
        <location evidence="2">Cell inner membrane</location>
        <topology evidence="2">Single-pass membrane protein</topology>
        <orientation evidence="2">Periplasmic side</orientation>
    </subcellularLocation>
</comment>
<dbReference type="EMBL" id="CAOF01000181">
    <property type="protein sequence ID" value="CCO49687.1"/>
    <property type="molecule type" value="Genomic_DNA"/>
</dbReference>
<evidence type="ECO:0000313" key="18">
    <source>
        <dbReference type="EMBL" id="CCO49687.1"/>
    </source>
</evidence>
<dbReference type="Proteomes" id="UP000018211">
    <property type="component" value="Unassembled WGS sequence"/>
</dbReference>
<comment type="similarity">
    <text evidence="3">Belongs to the lipase chaperone family.</text>
</comment>
<feature type="coiled-coil region" evidence="16">
    <location>
        <begin position="215"/>
        <end position="242"/>
    </location>
</feature>
<dbReference type="InterPro" id="IPR004961">
    <property type="entry name" value="Lipase_chaperone"/>
</dbReference>
<evidence type="ECO:0000256" key="12">
    <source>
        <dbReference type="ARBA" id="ARBA00023186"/>
    </source>
</evidence>
<evidence type="ECO:0000256" key="8">
    <source>
        <dbReference type="ARBA" id="ARBA00022963"/>
    </source>
</evidence>
<evidence type="ECO:0000256" key="5">
    <source>
        <dbReference type="ARBA" id="ARBA00022475"/>
    </source>
</evidence>
<evidence type="ECO:0000256" key="6">
    <source>
        <dbReference type="ARBA" id="ARBA00022519"/>
    </source>
</evidence>
<keyword evidence="5" id="KW-1003">Cell membrane</keyword>
<dbReference type="GO" id="GO:0016042">
    <property type="term" value="P:lipid catabolic process"/>
    <property type="evidence" value="ECO:0007669"/>
    <property type="project" value="UniProtKB-KW"/>
</dbReference>
<dbReference type="RefSeq" id="WP_022613729.1">
    <property type="nucleotide sequence ID" value="NZ_LK391965.1"/>
</dbReference>
<dbReference type="SUPFAM" id="SSF158855">
    <property type="entry name" value="Lipase chaperone-like"/>
    <property type="match status" value="1"/>
</dbReference>
<keyword evidence="8" id="KW-0442">Lipid degradation</keyword>
<reference evidence="18 19" key="1">
    <citation type="journal article" date="2013" name="ISME J.">
        <title>Comparative genomics of pathogenic lineages of Vibrio nigripulchritudo identifies virulence-associated traits.</title>
        <authorList>
            <person name="Goudenege D."/>
            <person name="Labreuche Y."/>
            <person name="Krin E."/>
            <person name="Ansquer D."/>
            <person name="Mangenot S."/>
            <person name="Calteau A."/>
            <person name="Medigue C."/>
            <person name="Mazel D."/>
            <person name="Polz M.F."/>
            <person name="Le Roux F."/>
        </authorList>
    </citation>
    <scope>NUCLEOTIDE SEQUENCE [LARGE SCALE GENOMIC DNA]</scope>
    <source>
        <strain evidence="18 19">SOn1</strain>
    </source>
</reference>